<dbReference type="AlphaFoldDB" id="A0A372LMG3"/>
<dbReference type="Pfam" id="PF05145">
    <property type="entry name" value="AbrB"/>
    <property type="match status" value="1"/>
</dbReference>
<feature type="transmembrane region" description="Helical" evidence="1">
    <location>
        <begin position="12"/>
        <end position="39"/>
    </location>
</feature>
<reference evidence="2 3" key="1">
    <citation type="submission" date="2018-08" db="EMBL/GenBank/DDBJ databases">
        <title>Bacillus chawlae sp. nov., Bacillus glennii sp. nov., and Bacillus saganii sp. nov. Isolated from the Vehicle Assembly Building at Kennedy Space Center where the Viking Spacecraft were Assembled.</title>
        <authorList>
            <person name="Seuylemezian A."/>
            <person name="Vaishampayan P."/>
        </authorList>
    </citation>
    <scope>NUCLEOTIDE SEQUENCE [LARGE SCALE GENOMIC DNA]</scope>
    <source>
        <strain evidence="2 3">V47-23a</strain>
    </source>
</reference>
<dbReference type="PANTHER" id="PTHR38457:SF1">
    <property type="entry name" value="REGULATOR ABRB-RELATED"/>
    <property type="match status" value="1"/>
</dbReference>
<dbReference type="EMBL" id="QVTE01000043">
    <property type="protein sequence ID" value="RFU67536.1"/>
    <property type="molecule type" value="Genomic_DNA"/>
</dbReference>
<dbReference type="GO" id="GO:0010468">
    <property type="term" value="P:regulation of gene expression"/>
    <property type="evidence" value="ECO:0007669"/>
    <property type="project" value="InterPro"/>
</dbReference>
<keyword evidence="1" id="KW-0812">Transmembrane</keyword>
<protein>
    <submittedName>
        <fullName evidence="2">AbrB family transcriptional regulator</fullName>
    </submittedName>
</protein>
<keyword evidence="1" id="KW-1133">Transmembrane helix</keyword>
<organism evidence="2 3">
    <name type="scientific">Peribacillus saganii</name>
    <dbReference type="NCBI Taxonomy" id="2303992"/>
    <lineage>
        <taxon>Bacteria</taxon>
        <taxon>Bacillati</taxon>
        <taxon>Bacillota</taxon>
        <taxon>Bacilli</taxon>
        <taxon>Bacillales</taxon>
        <taxon>Bacillaceae</taxon>
        <taxon>Peribacillus</taxon>
    </lineage>
</organism>
<feature type="transmembrane region" description="Helical" evidence="1">
    <location>
        <begin position="147"/>
        <end position="167"/>
    </location>
</feature>
<dbReference type="InterPro" id="IPR017516">
    <property type="entry name" value="AbrB_dup"/>
</dbReference>
<sequence length="362" mass="39499">MEKFDIESKSVRIIYTFLLACAGGLVFTFLQLPVAWLLGSLVAVFFGSRVTKIAPYWPRYLRDAGLLIVGYTLGLSFTKEAVIQIMTQLPSIFTVTVLLILFCAGLAFIVSRLSGIDYPTILTGSIPGGLSQMIMLAEEMKGINTTVVAFLQVTRLLMVIFLIPFMIFSPFIGGNKELVLETAVFDYSHSGYSIVLFAVVSILGAFAGKKVKLPTPFLLGPLAGTAILVLSGVEPIPLPNSILSLSQLIIGSYVGLLLIPDKLDRKWRFSGLSILSGVILIMASMVMSFILHKVYGMALTTSFLSVAPGGMDQMGLIAHEVQADLTVVTGYQVFRLFFIYFAVPPLLRILFKKFIKKGTSPL</sequence>
<evidence type="ECO:0000313" key="2">
    <source>
        <dbReference type="EMBL" id="RFU67536.1"/>
    </source>
</evidence>
<dbReference type="NCBIfam" id="TIGR03082">
    <property type="entry name" value="Gneg_AbrB_dup"/>
    <property type="match status" value="2"/>
</dbReference>
<comment type="caution">
    <text evidence="2">The sequence shown here is derived from an EMBL/GenBank/DDBJ whole genome shotgun (WGS) entry which is preliminary data.</text>
</comment>
<dbReference type="OrthoDB" id="5460360at2"/>
<feature type="transmembrane region" description="Helical" evidence="1">
    <location>
        <begin position="218"/>
        <end position="236"/>
    </location>
</feature>
<dbReference type="PANTHER" id="PTHR38457">
    <property type="entry name" value="REGULATOR ABRB-RELATED"/>
    <property type="match status" value="1"/>
</dbReference>
<dbReference type="PIRSF" id="PIRSF038991">
    <property type="entry name" value="Protein_AbrB"/>
    <property type="match status" value="1"/>
</dbReference>
<evidence type="ECO:0000256" key="1">
    <source>
        <dbReference type="SAM" id="Phobius"/>
    </source>
</evidence>
<feature type="transmembrane region" description="Helical" evidence="1">
    <location>
        <begin position="271"/>
        <end position="291"/>
    </location>
</feature>
<feature type="transmembrane region" description="Helical" evidence="1">
    <location>
        <begin position="116"/>
        <end position="135"/>
    </location>
</feature>
<dbReference type="InterPro" id="IPR007820">
    <property type="entry name" value="AbrB_fam"/>
</dbReference>
<keyword evidence="1" id="KW-0472">Membrane</keyword>
<dbReference type="Proteomes" id="UP000264541">
    <property type="component" value="Unassembled WGS sequence"/>
</dbReference>
<accession>A0A372LMG3</accession>
<gene>
    <name evidence="2" type="ORF">D0469_14920</name>
</gene>
<keyword evidence="3" id="KW-1185">Reference proteome</keyword>
<feature type="transmembrane region" description="Helical" evidence="1">
    <location>
        <begin position="333"/>
        <end position="351"/>
    </location>
</feature>
<feature type="transmembrane region" description="Helical" evidence="1">
    <location>
        <begin position="242"/>
        <end position="259"/>
    </location>
</feature>
<dbReference type="RefSeq" id="WP_117327532.1">
    <property type="nucleotide sequence ID" value="NZ_QVTE01000043.1"/>
</dbReference>
<evidence type="ECO:0000313" key="3">
    <source>
        <dbReference type="Proteomes" id="UP000264541"/>
    </source>
</evidence>
<proteinExistence type="predicted"/>
<name>A0A372LMG3_9BACI</name>
<feature type="transmembrane region" description="Helical" evidence="1">
    <location>
        <begin position="59"/>
        <end position="77"/>
    </location>
</feature>
<feature type="transmembrane region" description="Helical" evidence="1">
    <location>
        <begin position="187"/>
        <end position="206"/>
    </location>
</feature>
<dbReference type="GO" id="GO:0016020">
    <property type="term" value="C:membrane"/>
    <property type="evidence" value="ECO:0007669"/>
    <property type="project" value="InterPro"/>
</dbReference>
<feature type="transmembrane region" description="Helical" evidence="1">
    <location>
        <begin position="89"/>
        <end position="110"/>
    </location>
</feature>